<dbReference type="Gene3D" id="3.40.50.1820">
    <property type="entry name" value="alpha/beta hydrolase"/>
    <property type="match status" value="1"/>
</dbReference>
<evidence type="ECO:0000259" key="1">
    <source>
        <dbReference type="Pfam" id="PF00561"/>
    </source>
</evidence>
<dbReference type="Proteomes" id="UP000566995">
    <property type="component" value="Unassembled WGS sequence"/>
</dbReference>
<dbReference type="PANTHER" id="PTHR43194:SF5">
    <property type="entry name" value="PIMELOYL-[ACYL-CARRIER PROTEIN] METHYL ESTER ESTERASE"/>
    <property type="match status" value="1"/>
</dbReference>
<organism evidence="2 3">
    <name type="scientific">Pseudomonas nitroreducens</name>
    <dbReference type="NCBI Taxonomy" id="46680"/>
    <lineage>
        <taxon>Bacteria</taxon>
        <taxon>Pseudomonadati</taxon>
        <taxon>Pseudomonadota</taxon>
        <taxon>Gammaproteobacteria</taxon>
        <taxon>Pseudomonadales</taxon>
        <taxon>Pseudomonadaceae</taxon>
        <taxon>Pseudomonas</taxon>
    </lineage>
</organism>
<protein>
    <submittedName>
        <fullName evidence="2">Pimeloyl-ACP methyl ester carboxylesterase</fullName>
    </submittedName>
</protein>
<sequence>MKLSRQDAFLCLGTFFASAWDAHHDLRLEEYDMRPETAVVEIQQHRVHTEFHANREARQTIILVNGSLATTASFAQTVKYLQPHFNVVCYDQPYAGQSRAHNDCREFITKEYEAQLLLDLIEHYRADVVMSFSWGGVATLLALAERPARIQKAVINSFSPLLNASMLDYLHRGLDYLSACDRTHIGNLVNDTIGRYLPQLFKRYNFRHVSGLHEHEYQQMHFHICQVLKLSAESYMEKFAAIDIPLLFMNGELDIYTTPAEARLFQQLIPDCEFRTIRNAGHFIDVEHKKAWQETQDALLAFLQPQRHPVLANPYLPSSQGVPIAAMVG</sequence>
<dbReference type="EMBL" id="JACHLI010000004">
    <property type="protein sequence ID" value="MBB4862580.1"/>
    <property type="molecule type" value="Genomic_DNA"/>
</dbReference>
<dbReference type="InterPro" id="IPR050228">
    <property type="entry name" value="Carboxylesterase_BioH"/>
</dbReference>
<accession>A0A7W7P0P0</accession>
<dbReference type="Pfam" id="PF00561">
    <property type="entry name" value="Abhydrolase_1"/>
    <property type="match status" value="1"/>
</dbReference>
<proteinExistence type="predicted"/>
<dbReference type="PANTHER" id="PTHR43194">
    <property type="entry name" value="HYDROLASE ALPHA/BETA FOLD FAMILY"/>
    <property type="match status" value="1"/>
</dbReference>
<dbReference type="SUPFAM" id="SSF53474">
    <property type="entry name" value="alpha/beta-Hydrolases"/>
    <property type="match status" value="1"/>
</dbReference>
<evidence type="ECO:0000313" key="3">
    <source>
        <dbReference type="Proteomes" id="UP000566995"/>
    </source>
</evidence>
<gene>
    <name evidence="2" type="ORF">HNP46_001424</name>
</gene>
<feature type="domain" description="AB hydrolase-1" evidence="1">
    <location>
        <begin position="60"/>
        <end position="284"/>
    </location>
</feature>
<comment type="caution">
    <text evidence="2">The sequence shown here is derived from an EMBL/GenBank/DDBJ whole genome shotgun (WGS) entry which is preliminary data.</text>
</comment>
<reference evidence="2 3" key="1">
    <citation type="submission" date="2020-08" db="EMBL/GenBank/DDBJ databases">
        <title>Functional genomics of gut bacteria from endangered species of beetles.</title>
        <authorList>
            <person name="Carlos-Shanley C."/>
        </authorList>
    </citation>
    <scope>NUCLEOTIDE SEQUENCE [LARGE SCALE GENOMIC DNA]</scope>
    <source>
        <strain evidence="2 3">S00179</strain>
    </source>
</reference>
<name>A0A7W7P0P0_PSENT</name>
<dbReference type="InterPro" id="IPR029058">
    <property type="entry name" value="AB_hydrolase_fold"/>
</dbReference>
<evidence type="ECO:0000313" key="2">
    <source>
        <dbReference type="EMBL" id="MBB4862580.1"/>
    </source>
</evidence>
<dbReference type="AlphaFoldDB" id="A0A7W7P0P0"/>
<dbReference type="InterPro" id="IPR000073">
    <property type="entry name" value="AB_hydrolase_1"/>
</dbReference>